<feature type="domain" description="SOCS box" evidence="4">
    <location>
        <begin position="322"/>
        <end position="378"/>
    </location>
</feature>
<feature type="repeat" description="ANK" evidence="3">
    <location>
        <begin position="107"/>
        <end position="139"/>
    </location>
</feature>
<dbReference type="SMART" id="SM00969">
    <property type="entry name" value="SOCS_box"/>
    <property type="match status" value="1"/>
</dbReference>
<comment type="caution">
    <text evidence="5">The sequence shown here is derived from an EMBL/GenBank/DDBJ whole genome shotgun (WGS) entry which is preliminary data.</text>
</comment>
<dbReference type="AlphaFoldDB" id="A0AA88YG27"/>
<dbReference type="PANTHER" id="PTHR24198">
    <property type="entry name" value="ANKYRIN REPEAT AND PROTEIN KINASE DOMAIN-CONTAINING PROTEIN"/>
    <property type="match status" value="1"/>
</dbReference>
<evidence type="ECO:0000259" key="4">
    <source>
        <dbReference type="PROSITE" id="PS50225"/>
    </source>
</evidence>
<evidence type="ECO:0000256" key="1">
    <source>
        <dbReference type="ARBA" id="ARBA00022737"/>
    </source>
</evidence>
<dbReference type="PROSITE" id="PS50088">
    <property type="entry name" value="ANK_REPEAT"/>
    <property type="match status" value="2"/>
</dbReference>
<name>A0AA88YG27_PINIB</name>
<dbReference type="EMBL" id="VSWD01000007">
    <property type="protein sequence ID" value="KAK3098722.1"/>
    <property type="molecule type" value="Genomic_DNA"/>
</dbReference>
<dbReference type="SMART" id="SM00248">
    <property type="entry name" value="ANK"/>
    <property type="match status" value="4"/>
</dbReference>
<sequence>MKRNRTQNERHGVVDRLANGKDVDVQTFIKEGGDVNLQDNYNMTLLHHAVEKRNLVRAKILVEAKCLLNLFDKQENTPLMMSVHRNQFDMTKFLLENGAKTDTRNSSDNTPLSVAVWNRNKALVGMLLKYGADCNVMCNVYMDRFITSSPVIYCVKHKYFDILQCIKQSGQVNLSKQLMICHEHLCLEQFSYFLSKGADPFQIVNLSPTYGISRIRHVFDRVLAEVMQNHHIFGFGAKTCQNLIRECGCVTSSYNENDILRTLLTCNAGPSALDYYEKHYANFAVEFLKYIANLGISYHNYPIYCHCRSDFHDRRTCPVIGKLRATLQDPDVQQALYQGFVIPLQHQCRRSIRTTLRYGVVDKIDKLPLPSLIKMFLKFSGELEMPRTIFCGKAH</sequence>
<proteinExistence type="predicted"/>
<dbReference type="SUPFAM" id="SSF158235">
    <property type="entry name" value="SOCS box-like"/>
    <property type="match status" value="1"/>
</dbReference>
<dbReference type="PANTHER" id="PTHR24198:SF165">
    <property type="entry name" value="ANKYRIN REPEAT-CONTAINING PROTEIN-RELATED"/>
    <property type="match status" value="1"/>
</dbReference>
<evidence type="ECO:0000313" key="6">
    <source>
        <dbReference type="Proteomes" id="UP001186944"/>
    </source>
</evidence>
<feature type="repeat" description="ANK" evidence="3">
    <location>
        <begin position="74"/>
        <end position="106"/>
    </location>
</feature>
<dbReference type="Gene3D" id="1.10.750.20">
    <property type="entry name" value="SOCS box"/>
    <property type="match status" value="1"/>
</dbReference>
<keyword evidence="2 3" id="KW-0040">ANK repeat</keyword>
<evidence type="ECO:0000256" key="2">
    <source>
        <dbReference type="ARBA" id="ARBA00023043"/>
    </source>
</evidence>
<dbReference type="Pfam" id="PF12796">
    <property type="entry name" value="Ank_2"/>
    <property type="match status" value="1"/>
</dbReference>
<dbReference type="InterPro" id="IPR002110">
    <property type="entry name" value="Ankyrin_rpt"/>
</dbReference>
<keyword evidence="1" id="KW-0677">Repeat</keyword>
<gene>
    <name evidence="5" type="ORF">FSP39_022399</name>
</gene>
<dbReference type="Gene3D" id="1.25.40.20">
    <property type="entry name" value="Ankyrin repeat-containing domain"/>
    <property type="match status" value="1"/>
</dbReference>
<protein>
    <recommendedName>
        <fullName evidence="4">SOCS box domain-containing protein</fullName>
    </recommendedName>
</protein>
<evidence type="ECO:0000256" key="3">
    <source>
        <dbReference type="PROSITE-ProRule" id="PRU00023"/>
    </source>
</evidence>
<dbReference type="InterPro" id="IPR001496">
    <property type="entry name" value="SOCS_box"/>
</dbReference>
<reference evidence="5" key="1">
    <citation type="submission" date="2019-08" db="EMBL/GenBank/DDBJ databases">
        <title>The improved chromosome-level genome for the pearl oyster Pinctada fucata martensii using PacBio sequencing and Hi-C.</title>
        <authorList>
            <person name="Zheng Z."/>
        </authorList>
    </citation>
    <scope>NUCLEOTIDE SEQUENCE</scope>
    <source>
        <strain evidence="5">ZZ-2019</strain>
        <tissue evidence="5">Adductor muscle</tissue>
    </source>
</reference>
<dbReference type="Pfam" id="PF00023">
    <property type="entry name" value="Ank"/>
    <property type="match status" value="1"/>
</dbReference>
<dbReference type="SUPFAM" id="SSF48403">
    <property type="entry name" value="Ankyrin repeat"/>
    <property type="match status" value="1"/>
</dbReference>
<dbReference type="Proteomes" id="UP001186944">
    <property type="component" value="Unassembled WGS sequence"/>
</dbReference>
<dbReference type="SMART" id="SM00253">
    <property type="entry name" value="SOCS"/>
    <property type="match status" value="1"/>
</dbReference>
<dbReference type="InterPro" id="IPR036770">
    <property type="entry name" value="Ankyrin_rpt-contain_sf"/>
</dbReference>
<dbReference type="Pfam" id="PF07525">
    <property type="entry name" value="SOCS_box"/>
    <property type="match status" value="1"/>
</dbReference>
<accession>A0AA88YG27</accession>
<organism evidence="5 6">
    <name type="scientific">Pinctada imbricata</name>
    <name type="common">Atlantic pearl-oyster</name>
    <name type="synonym">Pinctada martensii</name>
    <dbReference type="NCBI Taxonomy" id="66713"/>
    <lineage>
        <taxon>Eukaryota</taxon>
        <taxon>Metazoa</taxon>
        <taxon>Spiralia</taxon>
        <taxon>Lophotrochozoa</taxon>
        <taxon>Mollusca</taxon>
        <taxon>Bivalvia</taxon>
        <taxon>Autobranchia</taxon>
        <taxon>Pteriomorphia</taxon>
        <taxon>Pterioida</taxon>
        <taxon>Pterioidea</taxon>
        <taxon>Pteriidae</taxon>
        <taxon>Pinctada</taxon>
    </lineage>
</organism>
<dbReference type="PROSITE" id="PS50225">
    <property type="entry name" value="SOCS"/>
    <property type="match status" value="1"/>
</dbReference>
<keyword evidence="6" id="KW-1185">Reference proteome</keyword>
<dbReference type="PROSITE" id="PS50297">
    <property type="entry name" value="ANK_REP_REGION"/>
    <property type="match status" value="2"/>
</dbReference>
<dbReference type="CDD" id="cd03587">
    <property type="entry name" value="SOCS"/>
    <property type="match status" value="1"/>
</dbReference>
<dbReference type="GO" id="GO:0035556">
    <property type="term" value="P:intracellular signal transduction"/>
    <property type="evidence" value="ECO:0007669"/>
    <property type="project" value="InterPro"/>
</dbReference>
<evidence type="ECO:0000313" key="5">
    <source>
        <dbReference type="EMBL" id="KAK3098722.1"/>
    </source>
</evidence>
<dbReference type="InterPro" id="IPR036036">
    <property type="entry name" value="SOCS_box-like_dom_sf"/>
</dbReference>